<proteinExistence type="predicted"/>
<dbReference type="KEGG" id="meso:BSQ44_18175"/>
<dbReference type="EMBL" id="CP018171">
    <property type="protein sequence ID" value="APH73082.1"/>
    <property type="molecule type" value="Genomic_DNA"/>
</dbReference>
<reference evidence="3" key="1">
    <citation type="submission" date="2016-11" db="EMBL/GenBank/DDBJ databases">
        <title>Mesorhizobium oceanicum sp. nov., isolated from deep seawater in South China Sea.</title>
        <authorList>
            <person name="Fu G.-Y."/>
        </authorList>
    </citation>
    <scope>NUCLEOTIDE SEQUENCE [LARGE SCALE GENOMIC DNA]</scope>
    <source>
        <strain evidence="3">B7</strain>
    </source>
</reference>
<evidence type="ECO:0000313" key="2">
    <source>
        <dbReference type="EMBL" id="APH73082.1"/>
    </source>
</evidence>
<dbReference type="InterPro" id="IPR000182">
    <property type="entry name" value="GNAT_dom"/>
</dbReference>
<dbReference type="CDD" id="cd04301">
    <property type="entry name" value="NAT_SF"/>
    <property type="match status" value="1"/>
</dbReference>
<name>A0A1L3SUU1_9HYPH</name>
<dbReference type="Gene3D" id="3.40.630.30">
    <property type="match status" value="1"/>
</dbReference>
<organism evidence="2 3">
    <name type="scientific">Aquibium oceanicum</name>
    <dbReference type="NCBI Taxonomy" id="1670800"/>
    <lineage>
        <taxon>Bacteria</taxon>
        <taxon>Pseudomonadati</taxon>
        <taxon>Pseudomonadota</taxon>
        <taxon>Alphaproteobacteria</taxon>
        <taxon>Hyphomicrobiales</taxon>
        <taxon>Phyllobacteriaceae</taxon>
        <taxon>Aquibium</taxon>
    </lineage>
</organism>
<protein>
    <recommendedName>
        <fullName evidence="1">N-acetyltransferase domain-containing protein</fullName>
    </recommendedName>
</protein>
<dbReference type="OrthoDB" id="9797417at2"/>
<dbReference type="Pfam" id="PF00583">
    <property type="entry name" value="Acetyltransf_1"/>
    <property type="match status" value="1"/>
</dbReference>
<dbReference type="Proteomes" id="UP000182840">
    <property type="component" value="Chromosome"/>
</dbReference>
<dbReference type="AlphaFoldDB" id="A0A1L3SUU1"/>
<dbReference type="STRING" id="1670800.BSQ44_18175"/>
<dbReference type="SUPFAM" id="SSF55729">
    <property type="entry name" value="Acyl-CoA N-acyltransferases (Nat)"/>
    <property type="match status" value="1"/>
</dbReference>
<accession>A0A1L3SUU1</accession>
<keyword evidence="3" id="KW-1185">Reference proteome</keyword>
<gene>
    <name evidence="2" type="ORF">BSQ44_18175</name>
</gene>
<dbReference type="InterPro" id="IPR016181">
    <property type="entry name" value="Acyl_CoA_acyltransferase"/>
</dbReference>
<feature type="domain" description="N-acetyltransferase" evidence="1">
    <location>
        <begin position="8"/>
        <end position="154"/>
    </location>
</feature>
<dbReference type="RefSeq" id="WP_072606554.1">
    <property type="nucleotide sequence ID" value="NZ_CP018171.1"/>
</dbReference>
<dbReference type="GO" id="GO:0016747">
    <property type="term" value="F:acyltransferase activity, transferring groups other than amino-acyl groups"/>
    <property type="evidence" value="ECO:0007669"/>
    <property type="project" value="InterPro"/>
</dbReference>
<evidence type="ECO:0000259" key="1">
    <source>
        <dbReference type="PROSITE" id="PS51186"/>
    </source>
</evidence>
<dbReference type="PROSITE" id="PS51186">
    <property type="entry name" value="GNAT"/>
    <property type="match status" value="1"/>
</dbReference>
<sequence>MNAPHSPALLRPATEADRDAIADIWHVSASLPDVGPTDMPSRRELRLRVDVEMATGWQVTVADAGGELIGFLAIRPGEATLNELFVRPGFLGGVVGRALFEHAKAEMPEGFTLYTRSSNARARRFYVREGMVPLREDVHPRSGDPVIHYGWKPR</sequence>
<evidence type="ECO:0000313" key="3">
    <source>
        <dbReference type="Proteomes" id="UP000182840"/>
    </source>
</evidence>